<feature type="signal peptide" evidence="1">
    <location>
        <begin position="1"/>
        <end position="29"/>
    </location>
</feature>
<dbReference type="RefSeq" id="WP_184295468.1">
    <property type="nucleotide sequence ID" value="NZ_JACHLP010000001.1"/>
</dbReference>
<dbReference type="AlphaFoldDB" id="A0A840L6G8"/>
<protein>
    <recommendedName>
        <fullName evidence="2">Oxidoreductase molybdopterin-binding domain-containing protein</fullName>
    </recommendedName>
</protein>
<dbReference type="InterPro" id="IPR000572">
    <property type="entry name" value="OxRdtase_Mopterin-bd_dom"/>
</dbReference>
<evidence type="ECO:0000313" key="4">
    <source>
        <dbReference type="Proteomes" id="UP000562027"/>
    </source>
</evidence>
<gene>
    <name evidence="3" type="ORF">HNP55_000303</name>
</gene>
<dbReference type="EMBL" id="JACHLP010000001">
    <property type="protein sequence ID" value="MBB4841808.1"/>
    <property type="molecule type" value="Genomic_DNA"/>
</dbReference>
<reference evidence="3 4" key="1">
    <citation type="submission" date="2020-08" db="EMBL/GenBank/DDBJ databases">
        <title>Functional genomics of gut bacteria from endangered species of beetles.</title>
        <authorList>
            <person name="Carlos-Shanley C."/>
        </authorList>
    </citation>
    <scope>NUCLEOTIDE SEQUENCE [LARGE SCALE GENOMIC DNA]</scope>
    <source>
        <strain evidence="3 4">S00239</strain>
    </source>
</reference>
<keyword evidence="4" id="KW-1185">Reference proteome</keyword>
<comment type="caution">
    <text evidence="3">The sequence shown here is derived from an EMBL/GenBank/DDBJ whole genome shotgun (WGS) entry which is preliminary data.</text>
</comment>
<sequence length="188" mass="20131">MPRPLAGLRALAWSGLLVGAALLAPRVQAQPGAVPGAAGASPAQAVATRPVVLSIAGRLLKNGQPGAPALLSLEQLAALPQHSFTTQTPWYPKPRKFTGPLLRDVLAAVGAQGETVEALALNDYKVDIPMQDIVRHPVLLARLMDDQPMPVRDKGPLFVLYPFDADPSFRSALYYSRSIWQLKALTVK</sequence>
<keyword evidence="1" id="KW-0732">Signal</keyword>
<dbReference type="SUPFAM" id="SSF56524">
    <property type="entry name" value="Oxidoreductase molybdopterin-binding domain"/>
    <property type="match status" value="1"/>
</dbReference>
<dbReference type="Gene3D" id="3.90.420.10">
    <property type="entry name" value="Oxidoreductase, molybdopterin-binding domain"/>
    <property type="match status" value="1"/>
</dbReference>
<name>A0A840L6G8_9BURK</name>
<feature type="chain" id="PRO_5032460141" description="Oxidoreductase molybdopterin-binding domain-containing protein" evidence="1">
    <location>
        <begin position="30"/>
        <end position="188"/>
    </location>
</feature>
<feature type="domain" description="Oxidoreductase molybdopterin-binding" evidence="2">
    <location>
        <begin position="94"/>
        <end position="159"/>
    </location>
</feature>
<evidence type="ECO:0000256" key="1">
    <source>
        <dbReference type="SAM" id="SignalP"/>
    </source>
</evidence>
<dbReference type="InterPro" id="IPR036374">
    <property type="entry name" value="OxRdtase_Mopterin-bd_sf"/>
</dbReference>
<accession>A0A840L6G8</accession>
<evidence type="ECO:0000259" key="2">
    <source>
        <dbReference type="Pfam" id="PF00174"/>
    </source>
</evidence>
<proteinExistence type="predicted"/>
<dbReference type="Proteomes" id="UP000562027">
    <property type="component" value="Unassembled WGS sequence"/>
</dbReference>
<evidence type="ECO:0000313" key="3">
    <source>
        <dbReference type="EMBL" id="MBB4841808.1"/>
    </source>
</evidence>
<dbReference type="Pfam" id="PF00174">
    <property type="entry name" value="Oxidored_molyb"/>
    <property type="match status" value="1"/>
</dbReference>
<organism evidence="3 4">
    <name type="scientific">Roseateles oligotrophus</name>
    <dbReference type="NCBI Taxonomy" id="1769250"/>
    <lineage>
        <taxon>Bacteria</taxon>
        <taxon>Pseudomonadati</taxon>
        <taxon>Pseudomonadota</taxon>
        <taxon>Betaproteobacteria</taxon>
        <taxon>Burkholderiales</taxon>
        <taxon>Sphaerotilaceae</taxon>
        <taxon>Roseateles</taxon>
    </lineage>
</organism>